<dbReference type="GO" id="GO:0016301">
    <property type="term" value="F:kinase activity"/>
    <property type="evidence" value="ECO:0007669"/>
    <property type="project" value="UniProtKB-KW"/>
</dbReference>
<dbReference type="GeneID" id="75065560"/>
<evidence type="ECO:0000256" key="7">
    <source>
        <dbReference type="ARBA" id="ARBA00022777"/>
    </source>
</evidence>
<evidence type="ECO:0000313" key="10">
    <source>
        <dbReference type="EMBL" id="OIM20961.1"/>
    </source>
</evidence>
<evidence type="ECO:0000313" key="13">
    <source>
        <dbReference type="Proteomes" id="UP000294726"/>
    </source>
</evidence>
<evidence type="ECO:0000313" key="12">
    <source>
        <dbReference type="Proteomes" id="UP000181728"/>
    </source>
</evidence>
<evidence type="ECO:0000313" key="11">
    <source>
        <dbReference type="EMBL" id="VDB98606.1"/>
    </source>
</evidence>
<dbReference type="SUPFAM" id="SSF51261">
    <property type="entry name" value="Duplicated hybrid motif"/>
    <property type="match status" value="1"/>
</dbReference>
<dbReference type="Proteomes" id="UP000294726">
    <property type="component" value="Chromosome"/>
</dbReference>
<dbReference type="PROSITE" id="PS00371">
    <property type="entry name" value="PTS_EIIA_TYPE_1_HIS"/>
    <property type="match status" value="1"/>
</dbReference>
<proteinExistence type="predicted"/>
<dbReference type="GO" id="GO:0005886">
    <property type="term" value="C:plasma membrane"/>
    <property type="evidence" value="ECO:0007669"/>
    <property type="project" value="UniProtKB-SubCell"/>
</dbReference>
<dbReference type="Proteomes" id="UP001281024">
    <property type="component" value="Unassembled WGS sequence"/>
</dbReference>
<keyword evidence="3" id="KW-0813">Transport</keyword>
<dbReference type="GO" id="GO:0005737">
    <property type="term" value="C:cytoplasm"/>
    <property type="evidence" value="ECO:0007669"/>
    <property type="project" value="UniProtKB-SubCell"/>
</dbReference>
<evidence type="ECO:0000256" key="1">
    <source>
        <dbReference type="ARBA" id="ARBA00004496"/>
    </source>
</evidence>
<dbReference type="EMBL" id="LR031358">
    <property type="protein sequence ID" value="VDB98606.1"/>
    <property type="molecule type" value="Genomic_DNA"/>
</dbReference>
<keyword evidence="4 9" id="KW-0762">Sugar transport</keyword>
<dbReference type="PROSITE" id="PS51093">
    <property type="entry name" value="PTS_EIIA_TYPE_1"/>
    <property type="match status" value="1"/>
</dbReference>
<dbReference type="OMA" id="CDGTIIT"/>
<reference evidence="10 12" key="1">
    <citation type="journal article" date="2016" name="BMC Genomics">
        <title>Consensus pan-genome assembly of the specialised wine bacterium Oenococcus oeni.</title>
        <authorList>
            <person name="Sternes P.R."/>
            <person name="Borneman A.R."/>
        </authorList>
    </citation>
    <scope>NUCLEOTIDE SEQUENCE [LARGE SCALE GENOMIC DNA]</scope>
    <source>
        <strain evidence="10 12">AWRIB661</strain>
    </source>
</reference>
<dbReference type="Proteomes" id="UP000181728">
    <property type="component" value="Unassembled WGS sequence"/>
</dbReference>
<feature type="domain" description="PTS EIIA type-1" evidence="8">
    <location>
        <begin position="33"/>
        <end position="135"/>
    </location>
</feature>
<dbReference type="InterPro" id="IPR001127">
    <property type="entry name" value="PTS_EIIA_1_perm"/>
</dbReference>
<protein>
    <submittedName>
        <fullName evidence="9">PTS glucose transporter subunit IIA</fullName>
    </submittedName>
    <submittedName>
        <fullName evidence="10">PTS sugar transporter subunit IIA</fullName>
    </submittedName>
    <submittedName>
        <fullName evidence="11">PTS system glucose-specific EIIA component</fullName>
        <ecNumber evidence="11">2.7.1.-</ecNumber>
    </submittedName>
</protein>
<keyword evidence="5 11" id="KW-0808">Transferase</keyword>
<evidence type="ECO:0000313" key="9">
    <source>
        <dbReference type="EMBL" id="MDV7715318.1"/>
    </source>
</evidence>
<dbReference type="EMBL" id="MLOK01000046">
    <property type="protein sequence ID" value="OIM20961.1"/>
    <property type="molecule type" value="Genomic_DNA"/>
</dbReference>
<keyword evidence="7" id="KW-0418">Kinase</keyword>
<reference evidence="11 13" key="2">
    <citation type="submission" date="2018-08" db="EMBL/GenBank/DDBJ databases">
        <authorList>
            <person name="Lorentzen P. G. S. M."/>
        </authorList>
    </citation>
    <scope>NUCLEOTIDE SEQUENCE [LARGE SCALE GENOMIC DNA]</scope>
    <source>
        <strain evidence="11 13">CRBO_1381</strain>
    </source>
</reference>
<keyword evidence="6" id="KW-0598">Phosphotransferase system</keyword>
<organism evidence="11 13">
    <name type="scientific">Oenococcus oeni</name>
    <name type="common">Leuconostoc oenos</name>
    <dbReference type="NCBI Taxonomy" id="1247"/>
    <lineage>
        <taxon>Bacteria</taxon>
        <taxon>Bacillati</taxon>
        <taxon>Bacillota</taxon>
        <taxon>Bacilli</taxon>
        <taxon>Lactobacillales</taxon>
        <taxon>Lactobacillaceae</taxon>
        <taxon>Oenococcus</taxon>
    </lineage>
</organism>
<evidence type="ECO:0000256" key="4">
    <source>
        <dbReference type="ARBA" id="ARBA00022597"/>
    </source>
</evidence>
<dbReference type="NCBIfam" id="TIGR00830">
    <property type="entry name" value="PTBA"/>
    <property type="match status" value="1"/>
</dbReference>
<dbReference type="InterPro" id="IPR011055">
    <property type="entry name" value="Dup_hybrid_motif"/>
</dbReference>
<dbReference type="InterPro" id="IPR050890">
    <property type="entry name" value="PTS_EIIA_component"/>
</dbReference>
<reference evidence="9" key="3">
    <citation type="submission" date="2019-10" db="EMBL/GenBank/DDBJ databases">
        <title>Malate fermentation in French cider.</title>
        <authorList>
            <person name="Cousin F.J."/>
            <person name="Medina Fernandez S."/>
            <person name="Misery B."/>
            <person name="Laplace J.-M."/>
            <person name="Cretenet M."/>
        </authorList>
    </citation>
    <scope>NUCLEOTIDE SEQUENCE</scope>
    <source>
        <strain evidence="9">UCMA15129</strain>
    </source>
</reference>
<dbReference type="RefSeq" id="WP_002819234.1">
    <property type="nucleotide sequence ID" value="NZ_CP027431.1"/>
</dbReference>
<comment type="subcellular location">
    <subcellularLocation>
        <location evidence="2">Cell membrane</location>
        <topology evidence="2">Multi-pass membrane protein</topology>
    </subcellularLocation>
    <subcellularLocation>
        <location evidence="1">Cytoplasm</location>
    </subcellularLocation>
</comment>
<evidence type="ECO:0000259" key="8">
    <source>
        <dbReference type="PROSITE" id="PS51093"/>
    </source>
</evidence>
<dbReference type="EMBL" id="WERV01000004">
    <property type="protein sequence ID" value="MDV7715318.1"/>
    <property type="molecule type" value="Genomic_DNA"/>
</dbReference>
<evidence type="ECO:0000256" key="5">
    <source>
        <dbReference type="ARBA" id="ARBA00022679"/>
    </source>
</evidence>
<evidence type="ECO:0000256" key="2">
    <source>
        <dbReference type="ARBA" id="ARBA00004651"/>
    </source>
</evidence>
<dbReference type="FunFam" id="2.70.70.10:FF:000001">
    <property type="entry name" value="PTS system glucose-specific IIA component"/>
    <property type="match status" value="1"/>
</dbReference>
<dbReference type="Gene3D" id="2.70.70.10">
    <property type="entry name" value="Glucose Permease (Domain IIA)"/>
    <property type="match status" value="1"/>
</dbReference>
<accession>A0A483B343</accession>
<dbReference type="Pfam" id="PF00358">
    <property type="entry name" value="PTS_EIIA_1"/>
    <property type="match status" value="1"/>
</dbReference>
<gene>
    <name evidence="11" type="primary">crr</name>
    <name evidence="10" type="ORF">ATX59_06590</name>
    <name evidence="9" type="ORF">GA838_06045</name>
    <name evidence="11" type="ORF">OENI_1350</name>
</gene>
<dbReference type="PANTHER" id="PTHR45008">
    <property type="entry name" value="PTS SYSTEM GLUCOSE-SPECIFIC EIIA COMPONENT"/>
    <property type="match status" value="1"/>
</dbReference>
<sequence>MLGFGKKKKVLVDDQKLYVPVNGKVVNLSTVSDPVFAQKMMGEGFAVEPEDKLVVAPVSGEVTVLQPHAVGFKRADGLEVLLHMGIDTVSMNGEPFKLFVKVGDIVSGGDKVAEVDWSEIKKAGFPLTTMVLITNSKDLLDDFSVDYGVSDHGESIGWAKSK</sequence>
<evidence type="ECO:0000256" key="6">
    <source>
        <dbReference type="ARBA" id="ARBA00022683"/>
    </source>
</evidence>
<dbReference type="EC" id="2.7.1.-" evidence="11"/>
<name>A0A483B343_OENOE</name>
<dbReference type="PANTHER" id="PTHR45008:SF1">
    <property type="entry name" value="PTS SYSTEM GLUCOSE-SPECIFIC EIIA COMPONENT"/>
    <property type="match status" value="1"/>
</dbReference>
<dbReference type="GO" id="GO:0009401">
    <property type="term" value="P:phosphoenolpyruvate-dependent sugar phosphotransferase system"/>
    <property type="evidence" value="ECO:0007669"/>
    <property type="project" value="UniProtKB-KW"/>
</dbReference>
<dbReference type="AlphaFoldDB" id="A0A483B343"/>
<evidence type="ECO:0000256" key="3">
    <source>
        <dbReference type="ARBA" id="ARBA00022448"/>
    </source>
</evidence>